<comment type="cofactor">
    <cofactor evidence="1">
        <name>a divalent metal cation</name>
        <dbReference type="ChEBI" id="CHEBI:60240"/>
    </cofactor>
</comment>
<keyword evidence="2" id="KW-0479">Metal-binding</keyword>
<dbReference type="EMBL" id="VSWD01000005">
    <property type="protein sequence ID" value="KAK3102527.1"/>
    <property type="molecule type" value="Genomic_DNA"/>
</dbReference>
<evidence type="ECO:0000256" key="2">
    <source>
        <dbReference type="ARBA" id="ARBA00022723"/>
    </source>
</evidence>
<feature type="domain" description="SWIM-type" evidence="4">
    <location>
        <begin position="252"/>
        <end position="291"/>
    </location>
</feature>
<dbReference type="InterPro" id="IPR007527">
    <property type="entry name" value="Znf_SWIM"/>
</dbReference>
<evidence type="ECO:0000313" key="5">
    <source>
        <dbReference type="EMBL" id="KAK3102527.1"/>
    </source>
</evidence>
<proteinExistence type="predicted"/>
<dbReference type="Pfam" id="PF13359">
    <property type="entry name" value="DDE_Tnp_4"/>
    <property type="match status" value="1"/>
</dbReference>
<dbReference type="Proteomes" id="UP001186944">
    <property type="component" value="Unassembled WGS sequence"/>
</dbReference>
<evidence type="ECO:0000256" key="3">
    <source>
        <dbReference type="PROSITE-ProRule" id="PRU00325"/>
    </source>
</evidence>
<protein>
    <recommendedName>
        <fullName evidence="4">SWIM-type domain-containing protein</fullName>
    </recommendedName>
</protein>
<dbReference type="PROSITE" id="PS50966">
    <property type="entry name" value="ZF_SWIM"/>
    <property type="match status" value="1"/>
</dbReference>
<organism evidence="5 6">
    <name type="scientific">Pinctada imbricata</name>
    <name type="common">Atlantic pearl-oyster</name>
    <name type="synonym">Pinctada martensii</name>
    <dbReference type="NCBI Taxonomy" id="66713"/>
    <lineage>
        <taxon>Eukaryota</taxon>
        <taxon>Metazoa</taxon>
        <taxon>Spiralia</taxon>
        <taxon>Lophotrochozoa</taxon>
        <taxon>Mollusca</taxon>
        <taxon>Bivalvia</taxon>
        <taxon>Autobranchia</taxon>
        <taxon>Pteriomorphia</taxon>
        <taxon>Pterioida</taxon>
        <taxon>Pterioidea</taxon>
        <taxon>Pteriidae</taxon>
        <taxon>Pinctada</taxon>
    </lineage>
</organism>
<keyword evidence="6" id="KW-1185">Reference proteome</keyword>
<dbReference type="GO" id="GO:0008270">
    <property type="term" value="F:zinc ion binding"/>
    <property type="evidence" value="ECO:0007669"/>
    <property type="project" value="UniProtKB-KW"/>
</dbReference>
<name>A0AA89CAK4_PINIB</name>
<dbReference type="InterPro" id="IPR027806">
    <property type="entry name" value="HARBI1_dom"/>
</dbReference>
<comment type="caution">
    <text evidence="5">The sequence shown here is derived from an EMBL/GenBank/DDBJ whole genome shotgun (WGS) entry which is preliminary data.</text>
</comment>
<evidence type="ECO:0000313" key="6">
    <source>
        <dbReference type="Proteomes" id="UP001186944"/>
    </source>
</evidence>
<keyword evidence="3" id="KW-0863">Zinc-finger</keyword>
<accession>A0AA89CAK4</accession>
<gene>
    <name evidence="5" type="ORF">FSP39_011968</name>
</gene>
<evidence type="ECO:0000256" key="1">
    <source>
        <dbReference type="ARBA" id="ARBA00001968"/>
    </source>
</evidence>
<sequence>MVICTTTGYFISVIGPYFADSKNNDASILNHIIKSNVQSIREWVHESDVFIVDRGFRDSLDMLEDLGIKAKMPCFMRKGDKQMPVQDANASRLVTKVRWVVESANARIKRWRYLASTLPTNQVRNIGQYVRIVCALSNRYLPPLSPGKEDDVILAAKMKHLSTQDNLLQRHIEDKSLHRLSAKWQEADTLEDFPRLNEVDLRNLTCGTYQLKLCSSYMQEHIEGDASIHISKEDHGFIRVKLQSRHVTSKQYIVWVKYGKGEVMSSYCKCRAGARTVGMCSHRAAVIWYLGYARHLDNYNYGVTDWGEDLQDAATSIIDESDTDESVVEE</sequence>
<dbReference type="PANTHER" id="PTHR23080">
    <property type="entry name" value="THAP DOMAIN PROTEIN"/>
    <property type="match status" value="1"/>
</dbReference>
<evidence type="ECO:0000259" key="4">
    <source>
        <dbReference type="PROSITE" id="PS50966"/>
    </source>
</evidence>
<dbReference type="AlphaFoldDB" id="A0AA89CAK4"/>
<reference evidence="5" key="1">
    <citation type="submission" date="2019-08" db="EMBL/GenBank/DDBJ databases">
        <title>The improved chromosome-level genome for the pearl oyster Pinctada fucata martensii using PacBio sequencing and Hi-C.</title>
        <authorList>
            <person name="Zheng Z."/>
        </authorList>
    </citation>
    <scope>NUCLEOTIDE SEQUENCE</scope>
    <source>
        <strain evidence="5">ZZ-2019</strain>
        <tissue evidence="5">Adductor muscle</tissue>
    </source>
</reference>
<keyword evidence="3" id="KW-0862">Zinc</keyword>